<sequence>MAKEGKYLFMVSMDVDADKEDLFNEVYDKEHIPYLVEVPGVFSVTRLEKEPLTMSIGGEQRTIDMEDEPKYTAIYEIDSPDVLVSETWAAAVERGRWSSEVR</sequence>
<gene>
    <name evidence="1" type="ORF">METZ01_LOCUS458805</name>
</gene>
<evidence type="ECO:0008006" key="2">
    <source>
        <dbReference type="Google" id="ProtNLM"/>
    </source>
</evidence>
<accession>A0A383AEB7</accession>
<organism evidence="1">
    <name type="scientific">marine metagenome</name>
    <dbReference type="NCBI Taxonomy" id="408172"/>
    <lineage>
        <taxon>unclassified sequences</taxon>
        <taxon>metagenomes</taxon>
        <taxon>ecological metagenomes</taxon>
    </lineage>
</organism>
<dbReference type="AlphaFoldDB" id="A0A383AEB7"/>
<name>A0A383AEB7_9ZZZZ</name>
<evidence type="ECO:0000313" key="1">
    <source>
        <dbReference type="EMBL" id="SVE05951.1"/>
    </source>
</evidence>
<reference evidence="1" key="1">
    <citation type="submission" date="2018-05" db="EMBL/GenBank/DDBJ databases">
        <authorList>
            <person name="Lanie J.A."/>
            <person name="Ng W.-L."/>
            <person name="Kazmierczak K.M."/>
            <person name="Andrzejewski T.M."/>
            <person name="Davidsen T.M."/>
            <person name="Wayne K.J."/>
            <person name="Tettelin H."/>
            <person name="Glass J.I."/>
            <person name="Rusch D."/>
            <person name="Podicherti R."/>
            <person name="Tsui H.-C.T."/>
            <person name="Winkler M.E."/>
        </authorList>
    </citation>
    <scope>NUCLEOTIDE SEQUENCE</scope>
</reference>
<feature type="non-terminal residue" evidence="1">
    <location>
        <position position="102"/>
    </location>
</feature>
<protein>
    <recommendedName>
        <fullName evidence="2">YCII-related domain-containing protein</fullName>
    </recommendedName>
</protein>
<proteinExistence type="predicted"/>
<dbReference type="EMBL" id="UINC01191348">
    <property type="protein sequence ID" value="SVE05951.1"/>
    <property type="molecule type" value="Genomic_DNA"/>
</dbReference>